<evidence type="ECO:0000256" key="10">
    <source>
        <dbReference type="ARBA" id="ARBA00075110"/>
    </source>
</evidence>
<evidence type="ECO:0000256" key="4">
    <source>
        <dbReference type="ARBA" id="ARBA00022840"/>
    </source>
</evidence>
<evidence type="ECO:0000256" key="3">
    <source>
        <dbReference type="ARBA" id="ARBA00022741"/>
    </source>
</evidence>
<evidence type="ECO:0000256" key="7">
    <source>
        <dbReference type="ARBA" id="ARBA00063809"/>
    </source>
</evidence>
<dbReference type="Proteomes" id="UP000305539">
    <property type="component" value="Unassembled WGS sequence"/>
</dbReference>
<dbReference type="SUPFAM" id="SSF69572">
    <property type="entry name" value="Activating enzymes of the ubiquitin-like proteins"/>
    <property type="match status" value="1"/>
</dbReference>
<evidence type="ECO:0000256" key="8">
    <source>
        <dbReference type="ARBA" id="ARBA00066884"/>
    </source>
</evidence>
<comment type="function">
    <text evidence="6">Catalyzes the adenylation by ATP of the carboxyl group of the C-terminal glycine of sulfur carrier protein MoaD.</text>
</comment>
<keyword evidence="15" id="KW-1185">Reference proteome</keyword>
<dbReference type="Gene3D" id="3.40.250.10">
    <property type="entry name" value="Rhodanese-like domain"/>
    <property type="match status" value="1"/>
</dbReference>
<comment type="catalytic activity">
    <reaction evidence="5">
        <text>[molybdopterin-synthase sulfur-carrier protein]-C-terminal Gly-Gly + ATP + H(+) = [molybdopterin-synthase sulfur-carrier protein]-C-terminal Gly-Gly-AMP + diphosphate</text>
        <dbReference type="Rhea" id="RHEA:43616"/>
        <dbReference type="Rhea" id="RHEA-COMP:12159"/>
        <dbReference type="Rhea" id="RHEA-COMP:12202"/>
        <dbReference type="ChEBI" id="CHEBI:15378"/>
        <dbReference type="ChEBI" id="CHEBI:30616"/>
        <dbReference type="ChEBI" id="CHEBI:33019"/>
        <dbReference type="ChEBI" id="CHEBI:90618"/>
        <dbReference type="ChEBI" id="CHEBI:90778"/>
        <dbReference type="EC" id="2.7.7.80"/>
    </reaction>
</comment>
<dbReference type="SUPFAM" id="SSF52821">
    <property type="entry name" value="Rhodanese/Cell cycle control phosphatase"/>
    <property type="match status" value="1"/>
</dbReference>
<dbReference type="SMART" id="SM00450">
    <property type="entry name" value="RHOD"/>
    <property type="match status" value="1"/>
</dbReference>
<feature type="domain" description="Rhodanese" evidence="13">
    <location>
        <begin position="28"/>
        <end position="118"/>
    </location>
</feature>
<reference evidence="14 15" key="1">
    <citation type="submission" date="2019-04" db="EMBL/GenBank/DDBJ databases">
        <title>Trinickia sp. 7GSK02, isolated from subtropical forest soil.</title>
        <authorList>
            <person name="Gao Z.-H."/>
            <person name="Qiu L.-H."/>
        </authorList>
    </citation>
    <scope>NUCLEOTIDE SEQUENCE [LARGE SCALE GENOMIC DNA]</scope>
    <source>
        <strain evidence="14 15">7GSK02</strain>
    </source>
</reference>
<evidence type="ECO:0000256" key="2">
    <source>
        <dbReference type="ARBA" id="ARBA00022679"/>
    </source>
</evidence>
<dbReference type="Gene3D" id="3.40.50.720">
    <property type="entry name" value="NAD(P)-binding Rossmann-like Domain"/>
    <property type="match status" value="1"/>
</dbReference>
<evidence type="ECO:0000256" key="5">
    <source>
        <dbReference type="ARBA" id="ARBA00052218"/>
    </source>
</evidence>
<name>A0A4U1I467_9BURK</name>
<evidence type="ECO:0000256" key="1">
    <source>
        <dbReference type="ARBA" id="ARBA00009919"/>
    </source>
</evidence>
<dbReference type="GO" id="GO:0008641">
    <property type="term" value="F:ubiquitin-like modifier activating enzyme activity"/>
    <property type="evidence" value="ECO:0007669"/>
    <property type="project" value="InterPro"/>
</dbReference>
<dbReference type="OrthoDB" id="9804286at2"/>
<sequence>MSGYEQRVAYLRETIKEISPEDALRMVEEQKALLIDVRDGDEIKQGMPEPAQHLSRSFLEMRIHDVCSEKERPIAILCAGGLRSLFAAESLKNLGYANVYSVMGGYKRWKEASLRSKIPAQLNERDKERYARHLLIPEVGESGQLKLIQSKVLLLGAGGLGSPVAMYLAAAGVGTIGIVDADIVESSNLQRQILHGEDTLGMLKVESAAGAIRRLNSAVKVQPHPVYLDESNVLDILSEYDLVVDGTDNFKTRYLINDACVKLGIPNVHGAVYRFEGYVTTFTTSSSAPCYRCIYPEPPPAEMAPSCAEAGVLGILPGVIGLLQAVEAIKVLLGIGSNLAGKILKYDALHHDFSVLEVEKEEQCLCAKHPDEIEIMPIEPQVCAV</sequence>
<evidence type="ECO:0000259" key="13">
    <source>
        <dbReference type="PROSITE" id="PS50206"/>
    </source>
</evidence>
<dbReference type="EC" id="2.7.7.80" evidence="8"/>
<dbReference type="GO" id="GO:0005524">
    <property type="term" value="F:ATP binding"/>
    <property type="evidence" value="ECO:0007669"/>
    <property type="project" value="UniProtKB-KW"/>
</dbReference>
<dbReference type="InterPro" id="IPR001763">
    <property type="entry name" value="Rhodanese-like_dom"/>
</dbReference>
<dbReference type="Pfam" id="PF00899">
    <property type="entry name" value="ThiF"/>
    <property type="match status" value="1"/>
</dbReference>
<dbReference type="EMBL" id="SWJE01000008">
    <property type="protein sequence ID" value="TKC88068.1"/>
    <property type="molecule type" value="Genomic_DNA"/>
</dbReference>
<dbReference type="PANTHER" id="PTHR10953">
    <property type="entry name" value="UBIQUITIN-ACTIVATING ENZYME E1"/>
    <property type="match status" value="1"/>
</dbReference>
<dbReference type="PANTHER" id="PTHR10953:SF102">
    <property type="entry name" value="ADENYLYLTRANSFERASE AND SULFURTRANSFERASE MOCS3"/>
    <property type="match status" value="1"/>
</dbReference>
<organism evidence="14 15">
    <name type="scientific">Trinickia terrae</name>
    <dbReference type="NCBI Taxonomy" id="2571161"/>
    <lineage>
        <taxon>Bacteria</taxon>
        <taxon>Pseudomonadati</taxon>
        <taxon>Pseudomonadota</taxon>
        <taxon>Betaproteobacteria</taxon>
        <taxon>Burkholderiales</taxon>
        <taxon>Burkholderiaceae</taxon>
        <taxon>Trinickia</taxon>
    </lineage>
</organism>
<evidence type="ECO:0000256" key="9">
    <source>
        <dbReference type="ARBA" id="ARBA00073635"/>
    </source>
</evidence>
<keyword evidence="4" id="KW-0067">ATP-binding</keyword>
<dbReference type="InterPro" id="IPR000594">
    <property type="entry name" value="ThiF_NAD_FAD-bd"/>
</dbReference>
<dbReference type="GO" id="GO:0004792">
    <property type="term" value="F:thiosulfate-cyanide sulfurtransferase activity"/>
    <property type="evidence" value="ECO:0007669"/>
    <property type="project" value="TreeGrafter"/>
</dbReference>
<keyword evidence="14" id="KW-0548">Nucleotidyltransferase</keyword>
<proteinExistence type="inferred from homology"/>
<accession>A0A4U1I467</accession>
<comment type="similarity">
    <text evidence="1">Belongs to the HesA/MoeB/ThiF family.</text>
</comment>
<dbReference type="CDD" id="cd00757">
    <property type="entry name" value="ThiF_MoeB_HesA_family"/>
    <property type="match status" value="1"/>
</dbReference>
<evidence type="ECO:0000256" key="6">
    <source>
        <dbReference type="ARBA" id="ARBA00055169"/>
    </source>
</evidence>
<dbReference type="Pfam" id="PF00581">
    <property type="entry name" value="Rhodanese"/>
    <property type="match status" value="1"/>
</dbReference>
<evidence type="ECO:0000256" key="11">
    <source>
        <dbReference type="ARBA" id="ARBA00075328"/>
    </source>
</evidence>
<keyword evidence="3" id="KW-0547">Nucleotide-binding</keyword>
<dbReference type="GO" id="GO:0008146">
    <property type="term" value="F:sulfotransferase activity"/>
    <property type="evidence" value="ECO:0007669"/>
    <property type="project" value="TreeGrafter"/>
</dbReference>
<comment type="subunit">
    <text evidence="7">Homodimer. Forms a stable heterotetrameric complex of 2 MoeB and 2 MoaD during adenylation of MoaD.</text>
</comment>
<dbReference type="InterPro" id="IPR035985">
    <property type="entry name" value="Ubiquitin-activating_enz"/>
</dbReference>
<dbReference type="InterPro" id="IPR045886">
    <property type="entry name" value="ThiF/MoeB/HesA"/>
</dbReference>
<dbReference type="InterPro" id="IPR036873">
    <property type="entry name" value="Rhodanese-like_dom_sf"/>
</dbReference>
<evidence type="ECO:0000313" key="14">
    <source>
        <dbReference type="EMBL" id="TKC88068.1"/>
    </source>
</evidence>
<dbReference type="PROSITE" id="PS50206">
    <property type="entry name" value="RHODANESE_3"/>
    <property type="match status" value="1"/>
</dbReference>
<gene>
    <name evidence="14" type="primary">moeB</name>
    <name evidence="14" type="ORF">FAZ69_16005</name>
</gene>
<dbReference type="NCBIfam" id="NF006444">
    <property type="entry name" value="PRK08762.1"/>
    <property type="match status" value="1"/>
</dbReference>
<dbReference type="GO" id="GO:0005829">
    <property type="term" value="C:cytosol"/>
    <property type="evidence" value="ECO:0007669"/>
    <property type="project" value="TreeGrafter"/>
</dbReference>
<dbReference type="GO" id="GO:0061605">
    <property type="term" value="F:molybdopterin-synthase adenylyltransferase activity"/>
    <property type="evidence" value="ECO:0007669"/>
    <property type="project" value="UniProtKB-EC"/>
</dbReference>
<evidence type="ECO:0000313" key="15">
    <source>
        <dbReference type="Proteomes" id="UP000305539"/>
    </source>
</evidence>
<protein>
    <recommendedName>
        <fullName evidence="9">Molybdopterin-synthase adenylyltransferase</fullName>
        <ecNumber evidence="8">2.7.7.80</ecNumber>
    </recommendedName>
    <alternativeName>
        <fullName evidence="12">MoaD protein adenylase</fullName>
    </alternativeName>
    <alternativeName>
        <fullName evidence="10">Molybdopterin-converting factor subunit 1 adenylase</fullName>
    </alternativeName>
    <alternativeName>
        <fullName evidence="11">Sulfur carrier protein MoaD adenylyltransferase</fullName>
    </alternativeName>
</protein>
<dbReference type="AlphaFoldDB" id="A0A4U1I467"/>
<comment type="caution">
    <text evidence="14">The sequence shown here is derived from an EMBL/GenBank/DDBJ whole genome shotgun (WGS) entry which is preliminary data.</text>
</comment>
<keyword evidence="2 14" id="KW-0808">Transferase</keyword>
<evidence type="ECO:0000256" key="12">
    <source>
        <dbReference type="ARBA" id="ARBA00078531"/>
    </source>
</evidence>
<dbReference type="FunFam" id="3.40.50.720:FF:000033">
    <property type="entry name" value="Adenylyltransferase and sulfurtransferase MOCS3"/>
    <property type="match status" value="1"/>
</dbReference>
<dbReference type="NCBIfam" id="NF004281">
    <property type="entry name" value="PRK05690.1"/>
    <property type="match status" value="1"/>
</dbReference>